<evidence type="ECO:0008006" key="2">
    <source>
        <dbReference type="Google" id="ProtNLM"/>
    </source>
</evidence>
<accession>A0A7V1PWA6</accession>
<proteinExistence type="predicted"/>
<gene>
    <name evidence="1" type="ORF">ENJ10_14345</name>
</gene>
<comment type="caution">
    <text evidence="1">The sequence shown here is derived from an EMBL/GenBank/DDBJ whole genome shotgun (WGS) entry which is preliminary data.</text>
</comment>
<organism evidence="1">
    <name type="scientific">Caldithrix abyssi</name>
    <dbReference type="NCBI Taxonomy" id="187145"/>
    <lineage>
        <taxon>Bacteria</taxon>
        <taxon>Pseudomonadati</taxon>
        <taxon>Calditrichota</taxon>
        <taxon>Calditrichia</taxon>
        <taxon>Calditrichales</taxon>
        <taxon>Calditrichaceae</taxon>
        <taxon>Caldithrix</taxon>
    </lineage>
</organism>
<sequence>MFFIKNKKHSLGTIIVLLLVLAPLTSVSAKKNWSVSSVFSYSTGTYIYDDSRVDNYTLYLGGRYSKEDFSISMTLPFVIQRDQLEGQTGTNGSPMTMGNDYTFTSGVSDVYVYTEYKVYPSLYVTGQIKLPTSLNGSLFSTGKFDYGLGLAFRKMFGTYRVFADAGYLLLGDPDQISYNNPFVYGIGLAKHAPNGRSTVSFYYQEYSTIINGIDPPRQVSAAYFRALNNTIGISFYGSKGFGESSAEYTLAIGFNVLI</sequence>
<evidence type="ECO:0000313" key="1">
    <source>
        <dbReference type="EMBL" id="HED11866.1"/>
    </source>
</evidence>
<reference evidence="1" key="1">
    <citation type="journal article" date="2020" name="mSystems">
        <title>Genome- and Community-Level Interaction Insights into Carbon Utilization and Element Cycling Functions of Hydrothermarchaeota in Hydrothermal Sediment.</title>
        <authorList>
            <person name="Zhou Z."/>
            <person name="Liu Y."/>
            <person name="Xu W."/>
            <person name="Pan J."/>
            <person name="Luo Z.H."/>
            <person name="Li M."/>
        </authorList>
    </citation>
    <scope>NUCLEOTIDE SEQUENCE [LARGE SCALE GENOMIC DNA]</scope>
    <source>
        <strain evidence="1">HyVt-456</strain>
    </source>
</reference>
<dbReference type="EMBL" id="DRLD01000407">
    <property type="protein sequence ID" value="HED11866.1"/>
    <property type="molecule type" value="Genomic_DNA"/>
</dbReference>
<protein>
    <recommendedName>
        <fullName evidence="2">Transporter</fullName>
    </recommendedName>
</protein>
<dbReference type="AlphaFoldDB" id="A0A7V1PWA6"/>
<name>A0A7V1PWA6_CALAY</name>
<dbReference type="Proteomes" id="UP000886005">
    <property type="component" value="Unassembled WGS sequence"/>
</dbReference>